<dbReference type="EMBL" id="BAABGJ010000002">
    <property type="protein sequence ID" value="GAA4331107.1"/>
    <property type="molecule type" value="Genomic_DNA"/>
</dbReference>
<accession>A0ABP8GX61</accession>
<proteinExistence type="predicted"/>
<dbReference type="RefSeq" id="WP_345535683.1">
    <property type="nucleotide sequence ID" value="NZ_BAABGJ010000002.1"/>
</dbReference>
<protein>
    <submittedName>
        <fullName evidence="1">Uncharacterized protein</fullName>
    </submittedName>
</protein>
<reference evidence="2" key="1">
    <citation type="journal article" date="2019" name="Int. J. Syst. Evol. Microbiol.">
        <title>The Global Catalogue of Microorganisms (GCM) 10K type strain sequencing project: providing services to taxonomists for standard genome sequencing and annotation.</title>
        <authorList>
            <consortium name="The Broad Institute Genomics Platform"/>
            <consortium name="The Broad Institute Genome Sequencing Center for Infectious Disease"/>
            <person name="Wu L."/>
            <person name="Ma J."/>
        </authorList>
    </citation>
    <scope>NUCLEOTIDE SEQUENCE [LARGE SCALE GENOMIC DNA]</scope>
    <source>
        <strain evidence="2">JCM 17804</strain>
    </source>
</reference>
<dbReference type="Proteomes" id="UP001500975">
    <property type="component" value="Unassembled WGS sequence"/>
</dbReference>
<sequence length="126" mass="13836">MAADFHVGFPDCPDLPMLESLELDMAGGAFSLLKKILAASQLGSLSLRSKLRLIAEQHADIATTLERQNRSLQFLSCPWIEASRGSEGFFQNNEGYLALVECARTHKRRSEMAEVADLVPAACSRP</sequence>
<name>A0ABP8GX61_9BURK</name>
<evidence type="ECO:0000313" key="1">
    <source>
        <dbReference type="EMBL" id="GAA4331107.1"/>
    </source>
</evidence>
<evidence type="ECO:0000313" key="2">
    <source>
        <dbReference type="Proteomes" id="UP001500975"/>
    </source>
</evidence>
<keyword evidence="2" id="KW-1185">Reference proteome</keyword>
<gene>
    <name evidence="1" type="ORF">GCM10023165_05220</name>
</gene>
<comment type="caution">
    <text evidence="1">The sequence shown here is derived from an EMBL/GenBank/DDBJ whole genome shotgun (WGS) entry which is preliminary data.</text>
</comment>
<organism evidence="1 2">
    <name type="scientific">Variovorax defluvii</name>
    <dbReference type="NCBI Taxonomy" id="913761"/>
    <lineage>
        <taxon>Bacteria</taxon>
        <taxon>Pseudomonadati</taxon>
        <taxon>Pseudomonadota</taxon>
        <taxon>Betaproteobacteria</taxon>
        <taxon>Burkholderiales</taxon>
        <taxon>Comamonadaceae</taxon>
        <taxon>Variovorax</taxon>
    </lineage>
</organism>